<dbReference type="EMBL" id="JASNQZ010000005">
    <property type="protein sequence ID" value="KAL0957346.1"/>
    <property type="molecule type" value="Genomic_DNA"/>
</dbReference>
<dbReference type="PANTHER" id="PTHR31836">
    <property type="match status" value="1"/>
</dbReference>
<dbReference type="CDD" id="cd22191">
    <property type="entry name" value="DPBB_RlpA_EXP_N-like"/>
    <property type="match status" value="1"/>
</dbReference>
<reference evidence="4" key="1">
    <citation type="submission" date="2024-06" db="EMBL/GenBank/DDBJ databases">
        <title>Multi-omics analyses provide insights into the biosynthesis of the anticancer antibiotic pleurotin in Hohenbuehelia grisea.</title>
        <authorList>
            <person name="Weaver J.A."/>
            <person name="Alberti F."/>
        </authorList>
    </citation>
    <scope>NUCLEOTIDE SEQUENCE [LARGE SCALE GENOMIC DNA]</scope>
    <source>
        <strain evidence="4">T-177</strain>
    </source>
</reference>
<dbReference type="InterPro" id="IPR009009">
    <property type="entry name" value="RlpA-like_DPBB"/>
</dbReference>
<evidence type="ECO:0000313" key="3">
    <source>
        <dbReference type="EMBL" id="KAL0957346.1"/>
    </source>
</evidence>
<evidence type="ECO:0000313" key="4">
    <source>
        <dbReference type="Proteomes" id="UP001556367"/>
    </source>
</evidence>
<accession>A0ABR3JNM8</accession>
<keyword evidence="1" id="KW-0732">Signal</keyword>
<dbReference type="SUPFAM" id="SSF50685">
    <property type="entry name" value="Barwin-like endoglucanases"/>
    <property type="match status" value="1"/>
</dbReference>
<name>A0ABR3JNM8_9AGAR</name>
<gene>
    <name evidence="3" type="ORF">HGRIS_014899</name>
</gene>
<evidence type="ECO:0000256" key="1">
    <source>
        <dbReference type="ARBA" id="ARBA00022729"/>
    </source>
</evidence>
<dbReference type="PANTHER" id="PTHR31836:SF28">
    <property type="entry name" value="SRCR DOMAIN-CONTAINING PROTEIN-RELATED"/>
    <property type="match status" value="1"/>
</dbReference>
<feature type="domain" description="RlpA-like protein double-psi beta-barrel" evidence="2">
    <location>
        <begin position="51"/>
        <end position="97"/>
    </location>
</feature>
<organism evidence="3 4">
    <name type="scientific">Hohenbuehelia grisea</name>
    <dbReference type="NCBI Taxonomy" id="104357"/>
    <lineage>
        <taxon>Eukaryota</taxon>
        <taxon>Fungi</taxon>
        <taxon>Dikarya</taxon>
        <taxon>Basidiomycota</taxon>
        <taxon>Agaricomycotina</taxon>
        <taxon>Agaricomycetes</taxon>
        <taxon>Agaricomycetidae</taxon>
        <taxon>Agaricales</taxon>
        <taxon>Pleurotineae</taxon>
        <taxon>Pleurotaceae</taxon>
        <taxon>Hohenbuehelia</taxon>
    </lineage>
</organism>
<dbReference type="Proteomes" id="UP001556367">
    <property type="component" value="Unassembled WGS sequence"/>
</dbReference>
<proteinExistence type="predicted"/>
<evidence type="ECO:0000259" key="2">
    <source>
        <dbReference type="Pfam" id="PF03330"/>
    </source>
</evidence>
<dbReference type="InterPro" id="IPR051477">
    <property type="entry name" value="Expansin_CellWall"/>
</dbReference>
<comment type="caution">
    <text evidence="3">The sequence shown here is derived from an EMBL/GenBank/DDBJ whole genome shotgun (WGS) entry which is preliminary data.</text>
</comment>
<protein>
    <recommendedName>
        <fullName evidence="2">RlpA-like protein double-psi beta-barrel domain-containing protein</fullName>
    </recommendedName>
</protein>
<dbReference type="Pfam" id="PF03330">
    <property type="entry name" value="DPBB_1"/>
    <property type="match status" value="1"/>
</dbReference>
<sequence length="100" mass="10633">MEVNPGTFYSAGLGSCGVKNKDSDYIAAVSHLLYDAFPGYEGGNPNNNPICGRKVRATYKEKSVKVVITDRCEGCALTDLDFSPSAFSQLADFSAGRLSG</sequence>
<dbReference type="Gene3D" id="2.40.40.10">
    <property type="entry name" value="RlpA-like domain"/>
    <property type="match status" value="1"/>
</dbReference>
<keyword evidence="4" id="KW-1185">Reference proteome</keyword>
<dbReference type="InterPro" id="IPR036908">
    <property type="entry name" value="RlpA-like_sf"/>
</dbReference>